<accession>B8IQY0</accession>
<dbReference type="PANTHER" id="PTHR22617">
    <property type="entry name" value="CHEMOTAXIS SENSOR HISTIDINE KINASE-RELATED"/>
    <property type="match status" value="1"/>
</dbReference>
<dbReference type="Gene3D" id="2.30.30.40">
    <property type="entry name" value="SH3 Domains"/>
    <property type="match status" value="1"/>
</dbReference>
<dbReference type="InterPro" id="IPR036061">
    <property type="entry name" value="CheW-like_dom_sf"/>
</dbReference>
<dbReference type="eggNOG" id="COG0835">
    <property type="taxonomic scope" value="Bacteria"/>
</dbReference>
<dbReference type="EMBL" id="CP001349">
    <property type="protein sequence ID" value="ACL56682.1"/>
    <property type="molecule type" value="Genomic_DNA"/>
</dbReference>
<sequence length="169" mass="18088">MMAANSNVARPGETAAAPVGETIDYVTVSLGDETFGLPIDRVHDVFIATNLTDVPLAPPEIKGLLNLRGRVVTAICLRRRLGLPDRDSEGRNMAVGLELGGEAYGLLVDQVGEVMKLSADTYGPNPVHMDARWRNVSRGVHRLDGRLLIVLDVDAVLAFGDERTTASAA</sequence>
<dbReference type="AlphaFoldDB" id="B8IQY0"/>
<reference evidence="2 3" key="1">
    <citation type="submission" date="2009-01" db="EMBL/GenBank/DDBJ databases">
        <title>Complete sequence of chromosome of Methylobacterium nodulans ORS 2060.</title>
        <authorList>
            <consortium name="US DOE Joint Genome Institute"/>
            <person name="Lucas S."/>
            <person name="Copeland A."/>
            <person name="Lapidus A."/>
            <person name="Glavina del Rio T."/>
            <person name="Dalin E."/>
            <person name="Tice H."/>
            <person name="Bruce D."/>
            <person name="Goodwin L."/>
            <person name="Pitluck S."/>
            <person name="Sims D."/>
            <person name="Brettin T."/>
            <person name="Detter J.C."/>
            <person name="Han C."/>
            <person name="Larimer F."/>
            <person name="Land M."/>
            <person name="Hauser L."/>
            <person name="Kyrpides N."/>
            <person name="Ivanova N."/>
            <person name="Marx C.J."/>
            <person name="Richardson P."/>
        </authorList>
    </citation>
    <scope>NUCLEOTIDE SEQUENCE [LARGE SCALE GENOMIC DNA]</scope>
    <source>
        <strain evidence="3">LMG 21967 / CNCM I-2342 / ORS 2060</strain>
    </source>
</reference>
<dbReference type="RefSeq" id="WP_015928375.1">
    <property type="nucleotide sequence ID" value="NC_011894.1"/>
</dbReference>
<name>B8IQY0_METNO</name>
<dbReference type="GO" id="GO:0005829">
    <property type="term" value="C:cytosol"/>
    <property type="evidence" value="ECO:0007669"/>
    <property type="project" value="TreeGrafter"/>
</dbReference>
<dbReference type="STRING" id="460265.Mnod_1692"/>
<evidence type="ECO:0000259" key="1">
    <source>
        <dbReference type="PROSITE" id="PS50851"/>
    </source>
</evidence>
<evidence type="ECO:0000313" key="3">
    <source>
        <dbReference type="Proteomes" id="UP000008207"/>
    </source>
</evidence>
<dbReference type="InterPro" id="IPR039315">
    <property type="entry name" value="CheW"/>
</dbReference>
<dbReference type="GO" id="GO:0007165">
    <property type="term" value="P:signal transduction"/>
    <property type="evidence" value="ECO:0007669"/>
    <property type="project" value="InterPro"/>
</dbReference>
<keyword evidence="3" id="KW-1185">Reference proteome</keyword>
<protein>
    <submittedName>
        <fullName evidence="2">CheW protein</fullName>
    </submittedName>
</protein>
<dbReference type="PROSITE" id="PS50851">
    <property type="entry name" value="CHEW"/>
    <property type="match status" value="1"/>
</dbReference>
<dbReference type="HOGENOM" id="CLU_048995_3_3_5"/>
<dbReference type="SMART" id="SM00260">
    <property type="entry name" value="CheW"/>
    <property type="match status" value="1"/>
</dbReference>
<dbReference type="Proteomes" id="UP000008207">
    <property type="component" value="Chromosome"/>
</dbReference>
<dbReference type="SUPFAM" id="SSF50341">
    <property type="entry name" value="CheW-like"/>
    <property type="match status" value="1"/>
</dbReference>
<evidence type="ECO:0000313" key="2">
    <source>
        <dbReference type="EMBL" id="ACL56682.1"/>
    </source>
</evidence>
<proteinExistence type="predicted"/>
<dbReference type="OrthoDB" id="9794382at2"/>
<feature type="domain" description="CheW-like" evidence="1">
    <location>
        <begin position="22"/>
        <end position="162"/>
    </location>
</feature>
<dbReference type="PANTHER" id="PTHR22617:SF23">
    <property type="entry name" value="CHEMOTAXIS PROTEIN CHEW"/>
    <property type="match status" value="1"/>
</dbReference>
<dbReference type="InterPro" id="IPR002545">
    <property type="entry name" value="CheW-lke_dom"/>
</dbReference>
<dbReference type="KEGG" id="mno:Mnod_1692"/>
<dbReference type="Pfam" id="PF01584">
    <property type="entry name" value="CheW"/>
    <property type="match status" value="1"/>
</dbReference>
<organism evidence="2 3">
    <name type="scientific">Methylobacterium nodulans (strain LMG 21967 / CNCM I-2342 / ORS 2060)</name>
    <dbReference type="NCBI Taxonomy" id="460265"/>
    <lineage>
        <taxon>Bacteria</taxon>
        <taxon>Pseudomonadati</taxon>
        <taxon>Pseudomonadota</taxon>
        <taxon>Alphaproteobacteria</taxon>
        <taxon>Hyphomicrobiales</taxon>
        <taxon>Methylobacteriaceae</taxon>
        <taxon>Methylobacterium</taxon>
    </lineage>
</organism>
<dbReference type="Gene3D" id="2.40.50.180">
    <property type="entry name" value="CheA-289, Domain 4"/>
    <property type="match status" value="1"/>
</dbReference>
<gene>
    <name evidence="2" type="ordered locus">Mnod_1692</name>
</gene>
<dbReference type="GO" id="GO:0006935">
    <property type="term" value="P:chemotaxis"/>
    <property type="evidence" value="ECO:0007669"/>
    <property type="project" value="InterPro"/>
</dbReference>